<dbReference type="GO" id="GO:0099621">
    <property type="term" value="F:undecaprenyl-phosphate 4-deoxy-4-formamido-L-arabinose transferase activity"/>
    <property type="evidence" value="ECO:0007669"/>
    <property type="project" value="UniProtKB-EC"/>
</dbReference>
<evidence type="ECO:0000313" key="3">
    <source>
        <dbReference type="Proteomes" id="UP000316598"/>
    </source>
</evidence>
<dbReference type="PANTHER" id="PTHR10859:SF91">
    <property type="entry name" value="DOLICHYL-PHOSPHATE BETA-GLUCOSYLTRANSFERASE"/>
    <property type="match status" value="1"/>
</dbReference>
<feature type="domain" description="Glycosyltransferase 2-like" evidence="1">
    <location>
        <begin position="11"/>
        <end position="179"/>
    </location>
</feature>
<sequence>MSSAFSHDSISLVLPVRNEENVVTACLTRLIGQLRTLGEHDDLGDFALPEAEIMVVDDGSRDSTPKHLVAMQESFSQIRIIRHDRPRGLESAGQTGLERATGTLVLVLEDTRPVRGEDLRQLIRIARDPAVVAARVESRSTEPSAPLLRRLRCWGTHAENQFDSVETRSEFCGVQMIRRGHLNALAGPKGGRMRLKSETSYLATA</sequence>
<dbReference type="AlphaFoldDB" id="A0A5C5WSP8"/>
<keyword evidence="2" id="KW-0328">Glycosyltransferase</keyword>
<dbReference type="PANTHER" id="PTHR10859">
    <property type="entry name" value="GLYCOSYL TRANSFERASE"/>
    <property type="match status" value="1"/>
</dbReference>
<dbReference type="EC" id="2.4.2.53" evidence="2"/>
<protein>
    <submittedName>
        <fullName evidence="2">Undecaprenyl-phosphate 4-deoxy-4-formamido-L-arabinose transferase</fullName>
        <ecNumber evidence="2">2.4.2.53</ecNumber>
    </submittedName>
</protein>
<dbReference type="InterPro" id="IPR029044">
    <property type="entry name" value="Nucleotide-diphossugar_trans"/>
</dbReference>
<organism evidence="2 3">
    <name type="scientific">Rubripirellula amarantea</name>
    <dbReference type="NCBI Taxonomy" id="2527999"/>
    <lineage>
        <taxon>Bacteria</taxon>
        <taxon>Pseudomonadati</taxon>
        <taxon>Planctomycetota</taxon>
        <taxon>Planctomycetia</taxon>
        <taxon>Pirellulales</taxon>
        <taxon>Pirellulaceae</taxon>
        <taxon>Rubripirellula</taxon>
    </lineage>
</organism>
<dbReference type="RefSeq" id="WP_146514077.1">
    <property type="nucleotide sequence ID" value="NZ_SJPI01000001.1"/>
</dbReference>
<reference evidence="2 3" key="1">
    <citation type="submission" date="2019-02" db="EMBL/GenBank/DDBJ databases">
        <title>Deep-cultivation of Planctomycetes and their phenomic and genomic characterization uncovers novel biology.</title>
        <authorList>
            <person name="Wiegand S."/>
            <person name="Jogler M."/>
            <person name="Boedeker C."/>
            <person name="Pinto D."/>
            <person name="Vollmers J."/>
            <person name="Rivas-Marin E."/>
            <person name="Kohn T."/>
            <person name="Peeters S.H."/>
            <person name="Heuer A."/>
            <person name="Rast P."/>
            <person name="Oberbeckmann S."/>
            <person name="Bunk B."/>
            <person name="Jeske O."/>
            <person name="Meyerdierks A."/>
            <person name="Storesund J.E."/>
            <person name="Kallscheuer N."/>
            <person name="Luecker S."/>
            <person name="Lage O.M."/>
            <person name="Pohl T."/>
            <person name="Merkel B.J."/>
            <person name="Hornburger P."/>
            <person name="Mueller R.-W."/>
            <person name="Bruemmer F."/>
            <person name="Labrenz M."/>
            <person name="Spormann A.M."/>
            <person name="Op Den Camp H."/>
            <person name="Overmann J."/>
            <person name="Amann R."/>
            <person name="Jetten M.S.M."/>
            <person name="Mascher T."/>
            <person name="Medema M.H."/>
            <person name="Devos D.P."/>
            <person name="Kaster A.-K."/>
            <person name="Ovreas L."/>
            <person name="Rohde M."/>
            <person name="Galperin M.Y."/>
            <person name="Jogler C."/>
        </authorList>
    </citation>
    <scope>NUCLEOTIDE SEQUENCE [LARGE SCALE GENOMIC DNA]</scope>
    <source>
        <strain evidence="2 3">Pla22</strain>
    </source>
</reference>
<dbReference type="Gene3D" id="3.90.550.10">
    <property type="entry name" value="Spore Coat Polysaccharide Biosynthesis Protein SpsA, Chain A"/>
    <property type="match status" value="1"/>
</dbReference>
<dbReference type="SUPFAM" id="SSF53448">
    <property type="entry name" value="Nucleotide-diphospho-sugar transferases"/>
    <property type="match status" value="1"/>
</dbReference>
<name>A0A5C5WSP8_9BACT</name>
<dbReference type="Proteomes" id="UP000316598">
    <property type="component" value="Unassembled WGS sequence"/>
</dbReference>
<proteinExistence type="predicted"/>
<accession>A0A5C5WSP8</accession>
<dbReference type="InterPro" id="IPR001173">
    <property type="entry name" value="Glyco_trans_2-like"/>
</dbReference>
<gene>
    <name evidence="2" type="primary">arnC_3</name>
    <name evidence="2" type="ORF">Pla22_15880</name>
</gene>
<keyword evidence="3" id="KW-1185">Reference proteome</keyword>
<dbReference type="Pfam" id="PF00535">
    <property type="entry name" value="Glycos_transf_2"/>
    <property type="match status" value="1"/>
</dbReference>
<dbReference type="OrthoDB" id="284530at2"/>
<keyword evidence="2" id="KW-0808">Transferase</keyword>
<dbReference type="GO" id="GO:0006487">
    <property type="term" value="P:protein N-linked glycosylation"/>
    <property type="evidence" value="ECO:0007669"/>
    <property type="project" value="TreeGrafter"/>
</dbReference>
<dbReference type="EMBL" id="SJPI01000001">
    <property type="protein sequence ID" value="TWT53954.1"/>
    <property type="molecule type" value="Genomic_DNA"/>
</dbReference>
<evidence type="ECO:0000259" key="1">
    <source>
        <dbReference type="Pfam" id="PF00535"/>
    </source>
</evidence>
<evidence type="ECO:0000313" key="2">
    <source>
        <dbReference type="EMBL" id="TWT53954.1"/>
    </source>
</evidence>
<comment type="caution">
    <text evidence="2">The sequence shown here is derived from an EMBL/GenBank/DDBJ whole genome shotgun (WGS) entry which is preliminary data.</text>
</comment>